<feature type="signal peptide" evidence="2">
    <location>
        <begin position="1"/>
        <end position="25"/>
    </location>
</feature>
<sequence length="147" mass="16260">MHAIPSIGQFVKLALLALFAFSASAAGVVAGYTPFLGFFEWHYWSWAVRDLPVVKVAAFNTVAVFVVLFAAFWSCRGDKEIYGNAILGYSFVLPFVVVLAFLPGAESKPDWASLNFGVTIAVFFAVQYAFARSLRERFWERGGRSDA</sequence>
<feature type="transmembrane region" description="Helical" evidence="1">
    <location>
        <begin position="54"/>
        <end position="74"/>
    </location>
</feature>
<comment type="caution">
    <text evidence="3">The sequence shown here is derived from an EMBL/GenBank/DDBJ whole genome shotgun (WGS) entry which is preliminary data.</text>
</comment>
<accession>A0A840LDD2</accession>
<feature type="transmembrane region" description="Helical" evidence="1">
    <location>
        <begin position="86"/>
        <end position="105"/>
    </location>
</feature>
<protein>
    <submittedName>
        <fullName evidence="3">Uncharacterized protein</fullName>
    </submittedName>
</protein>
<evidence type="ECO:0000313" key="3">
    <source>
        <dbReference type="EMBL" id="MBB4846170.1"/>
    </source>
</evidence>
<gene>
    <name evidence="3" type="ORF">HNP55_004724</name>
</gene>
<feature type="chain" id="PRO_5032582644" evidence="2">
    <location>
        <begin position="26"/>
        <end position="147"/>
    </location>
</feature>
<feature type="transmembrane region" description="Helical" evidence="1">
    <location>
        <begin position="111"/>
        <end position="131"/>
    </location>
</feature>
<dbReference type="AlphaFoldDB" id="A0A840LDD2"/>
<reference evidence="3 4" key="1">
    <citation type="submission" date="2020-08" db="EMBL/GenBank/DDBJ databases">
        <title>Functional genomics of gut bacteria from endangered species of beetles.</title>
        <authorList>
            <person name="Carlos-Shanley C."/>
        </authorList>
    </citation>
    <scope>NUCLEOTIDE SEQUENCE [LARGE SCALE GENOMIC DNA]</scope>
    <source>
        <strain evidence="3 4">S00239</strain>
    </source>
</reference>
<keyword evidence="4" id="KW-1185">Reference proteome</keyword>
<name>A0A840LDD2_9BURK</name>
<dbReference type="Proteomes" id="UP000562027">
    <property type="component" value="Unassembled WGS sequence"/>
</dbReference>
<dbReference type="EMBL" id="JACHLP010000015">
    <property type="protein sequence ID" value="MBB4846170.1"/>
    <property type="molecule type" value="Genomic_DNA"/>
</dbReference>
<keyword evidence="1" id="KW-0472">Membrane</keyword>
<keyword evidence="1" id="KW-0812">Transmembrane</keyword>
<evidence type="ECO:0000256" key="2">
    <source>
        <dbReference type="SAM" id="SignalP"/>
    </source>
</evidence>
<organism evidence="3 4">
    <name type="scientific">Roseateles oligotrophus</name>
    <dbReference type="NCBI Taxonomy" id="1769250"/>
    <lineage>
        <taxon>Bacteria</taxon>
        <taxon>Pseudomonadati</taxon>
        <taxon>Pseudomonadota</taxon>
        <taxon>Betaproteobacteria</taxon>
        <taxon>Burkholderiales</taxon>
        <taxon>Sphaerotilaceae</taxon>
        <taxon>Roseateles</taxon>
    </lineage>
</organism>
<keyword evidence="2" id="KW-0732">Signal</keyword>
<evidence type="ECO:0000313" key="4">
    <source>
        <dbReference type="Proteomes" id="UP000562027"/>
    </source>
</evidence>
<evidence type="ECO:0000256" key="1">
    <source>
        <dbReference type="SAM" id="Phobius"/>
    </source>
</evidence>
<keyword evidence="1" id="KW-1133">Transmembrane helix</keyword>
<proteinExistence type="predicted"/>